<keyword evidence="4 7" id="KW-0812">Transmembrane</keyword>
<gene>
    <name evidence="9" type="ORF">OMP40_35025</name>
</gene>
<dbReference type="PANTHER" id="PTHR43744:SF9">
    <property type="entry name" value="POLYGALACTURONAN_RHAMNOGALACTURONAN TRANSPORT SYSTEM PERMEASE PROTEIN YTCP"/>
    <property type="match status" value="1"/>
</dbReference>
<dbReference type="EMBL" id="JAPDIA010000009">
    <property type="protein sequence ID" value="MDG0813920.1"/>
    <property type="molecule type" value="Genomic_DNA"/>
</dbReference>
<dbReference type="AlphaFoldDB" id="A0A9X4KZU9"/>
<dbReference type="GO" id="GO:0005886">
    <property type="term" value="C:plasma membrane"/>
    <property type="evidence" value="ECO:0007669"/>
    <property type="project" value="UniProtKB-SubCell"/>
</dbReference>
<feature type="transmembrane region" description="Helical" evidence="7">
    <location>
        <begin position="77"/>
        <end position="96"/>
    </location>
</feature>
<evidence type="ECO:0000259" key="8">
    <source>
        <dbReference type="PROSITE" id="PS50928"/>
    </source>
</evidence>
<dbReference type="Proteomes" id="UP001153404">
    <property type="component" value="Unassembled WGS sequence"/>
</dbReference>
<dbReference type="InterPro" id="IPR035906">
    <property type="entry name" value="MetI-like_sf"/>
</dbReference>
<evidence type="ECO:0000256" key="2">
    <source>
        <dbReference type="ARBA" id="ARBA00022448"/>
    </source>
</evidence>
<organism evidence="9 10">
    <name type="scientific">Cohnella rhizosphaerae</name>
    <dbReference type="NCBI Taxonomy" id="1457232"/>
    <lineage>
        <taxon>Bacteria</taxon>
        <taxon>Bacillati</taxon>
        <taxon>Bacillota</taxon>
        <taxon>Bacilli</taxon>
        <taxon>Bacillales</taxon>
        <taxon>Paenibacillaceae</taxon>
        <taxon>Cohnella</taxon>
    </lineage>
</organism>
<feature type="transmembrane region" description="Helical" evidence="7">
    <location>
        <begin position="181"/>
        <end position="203"/>
    </location>
</feature>
<keyword evidence="3" id="KW-1003">Cell membrane</keyword>
<dbReference type="Pfam" id="PF00528">
    <property type="entry name" value="BPD_transp_1"/>
    <property type="match status" value="1"/>
</dbReference>
<dbReference type="CDD" id="cd06261">
    <property type="entry name" value="TM_PBP2"/>
    <property type="match status" value="1"/>
</dbReference>
<dbReference type="RefSeq" id="WP_277538405.1">
    <property type="nucleotide sequence ID" value="NZ_JAPDIA010000009.1"/>
</dbReference>
<comment type="similarity">
    <text evidence="7">Belongs to the binding-protein-dependent transport system permease family.</text>
</comment>
<dbReference type="SUPFAM" id="SSF161098">
    <property type="entry name" value="MetI-like"/>
    <property type="match status" value="1"/>
</dbReference>
<evidence type="ECO:0000256" key="1">
    <source>
        <dbReference type="ARBA" id="ARBA00004651"/>
    </source>
</evidence>
<dbReference type="InterPro" id="IPR000515">
    <property type="entry name" value="MetI-like"/>
</dbReference>
<proteinExistence type="inferred from homology"/>
<evidence type="ECO:0000313" key="10">
    <source>
        <dbReference type="Proteomes" id="UP001153404"/>
    </source>
</evidence>
<feature type="domain" description="ABC transmembrane type-1" evidence="8">
    <location>
        <begin position="73"/>
        <end position="272"/>
    </location>
</feature>
<name>A0A9X4KZU9_9BACL</name>
<evidence type="ECO:0000256" key="5">
    <source>
        <dbReference type="ARBA" id="ARBA00022989"/>
    </source>
</evidence>
<feature type="transmembrane region" description="Helical" evidence="7">
    <location>
        <begin position="108"/>
        <end position="128"/>
    </location>
</feature>
<accession>A0A9X4KZU9</accession>
<evidence type="ECO:0000256" key="4">
    <source>
        <dbReference type="ARBA" id="ARBA00022692"/>
    </source>
</evidence>
<keyword evidence="2 7" id="KW-0813">Transport</keyword>
<sequence>MNRTRRIRFSVLFLYLFFILTGVLMLYPFWYVLMFSLSDPLRASVNKLNLYPSHFSLSTYKYVLTQPFLYTGFKNTIIVTVFGTLISMLLTIGCAYPLSKESLRGRKFLFSLIFFTMLFNGGLIPTYIVIKQLHMIDSLWALMVPSAVSVYNMLIMIKFYKGIPSELIESAKMDGAGDWYVLLRIVVPLSGAVNATIGLIYAVSRWNEFLPGVLYINDQSKRVLQVVLNGMLREDSLANQPGLQDLASSPESIKMAAVVISIVPILAVYPYLQKYFVKGMLLGSVKG</sequence>
<dbReference type="PANTHER" id="PTHR43744">
    <property type="entry name" value="ABC TRANSPORTER PERMEASE PROTEIN MG189-RELATED-RELATED"/>
    <property type="match status" value="1"/>
</dbReference>
<dbReference type="PROSITE" id="PS50928">
    <property type="entry name" value="ABC_TM1"/>
    <property type="match status" value="1"/>
</dbReference>
<comment type="caution">
    <text evidence="9">The sequence shown here is derived from an EMBL/GenBank/DDBJ whole genome shotgun (WGS) entry which is preliminary data.</text>
</comment>
<feature type="transmembrane region" description="Helical" evidence="7">
    <location>
        <begin position="140"/>
        <end position="160"/>
    </location>
</feature>
<evidence type="ECO:0000313" key="9">
    <source>
        <dbReference type="EMBL" id="MDG0813920.1"/>
    </source>
</evidence>
<evidence type="ECO:0000256" key="6">
    <source>
        <dbReference type="ARBA" id="ARBA00023136"/>
    </source>
</evidence>
<dbReference type="GO" id="GO:0055085">
    <property type="term" value="P:transmembrane transport"/>
    <property type="evidence" value="ECO:0007669"/>
    <property type="project" value="InterPro"/>
</dbReference>
<keyword evidence="5 7" id="KW-1133">Transmembrane helix</keyword>
<keyword evidence="10" id="KW-1185">Reference proteome</keyword>
<reference evidence="9" key="1">
    <citation type="submission" date="2022-10" db="EMBL/GenBank/DDBJ databases">
        <title>Comparative genomic analysis of Cohnella hashimotonis sp. nov., isolated from the International Space Station.</title>
        <authorList>
            <person name="Simpson A."/>
            <person name="Venkateswaran K."/>
        </authorList>
    </citation>
    <scope>NUCLEOTIDE SEQUENCE</scope>
    <source>
        <strain evidence="9">DSM 28161</strain>
    </source>
</reference>
<evidence type="ECO:0000256" key="3">
    <source>
        <dbReference type="ARBA" id="ARBA00022475"/>
    </source>
</evidence>
<feature type="transmembrane region" description="Helical" evidence="7">
    <location>
        <begin position="253"/>
        <end position="272"/>
    </location>
</feature>
<feature type="transmembrane region" description="Helical" evidence="7">
    <location>
        <begin position="12"/>
        <end position="33"/>
    </location>
</feature>
<evidence type="ECO:0000256" key="7">
    <source>
        <dbReference type="RuleBase" id="RU363032"/>
    </source>
</evidence>
<comment type="subcellular location">
    <subcellularLocation>
        <location evidence="1 7">Cell membrane</location>
        <topology evidence="1 7">Multi-pass membrane protein</topology>
    </subcellularLocation>
</comment>
<protein>
    <submittedName>
        <fullName evidence="9">Carbohydrate ABC transporter permease</fullName>
    </submittedName>
</protein>
<keyword evidence="6 7" id="KW-0472">Membrane</keyword>
<dbReference type="Gene3D" id="1.10.3720.10">
    <property type="entry name" value="MetI-like"/>
    <property type="match status" value="1"/>
</dbReference>